<evidence type="ECO:0000256" key="10">
    <source>
        <dbReference type="RuleBase" id="RU351113"/>
    </source>
</evidence>
<dbReference type="GO" id="GO:0005886">
    <property type="term" value="C:plasma membrane"/>
    <property type="evidence" value="ECO:0007669"/>
    <property type="project" value="UniProtKB-SubCell"/>
</dbReference>
<feature type="transmembrane region" description="Helical" evidence="10">
    <location>
        <begin position="355"/>
        <end position="375"/>
    </location>
</feature>
<keyword evidence="2" id="KW-1003">Cell membrane</keyword>
<feature type="transmembrane region" description="Helical" evidence="10">
    <location>
        <begin position="289"/>
        <end position="309"/>
    </location>
</feature>
<evidence type="ECO:0000256" key="3">
    <source>
        <dbReference type="ARBA" id="ARBA00022606"/>
    </source>
</evidence>
<dbReference type="PANTHER" id="PTHR21137">
    <property type="entry name" value="ODORANT RECEPTOR"/>
    <property type="match status" value="1"/>
</dbReference>
<keyword evidence="6 10" id="KW-1133">Transmembrane helix</keyword>
<evidence type="ECO:0000256" key="7">
    <source>
        <dbReference type="ARBA" id="ARBA00023136"/>
    </source>
</evidence>
<feature type="transmembrane region" description="Helical" evidence="10">
    <location>
        <begin position="38"/>
        <end position="55"/>
    </location>
</feature>
<evidence type="ECO:0000256" key="6">
    <source>
        <dbReference type="ARBA" id="ARBA00022989"/>
    </source>
</evidence>
<feature type="transmembrane region" description="Helical" evidence="10">
    <location>
        <begin position="181"/>
        <end position="203"/>
    </location>
</feature>
<comment type="similarity">
    <text evidence="10">Belongs to the insect chemoreceptor superfamily. Heteromeric odorant receptor channel (TC 1.A.69) family.</text>
</comment>
<keyword evidence="8 10" id="KW-0675">Receptor</keyword>
<comment type="caution">
    <text evidence="10">Lacks conserved residue(s) required for the propagation of feature annotation.</text>
</comment>
<evidence type="ECO:0000256" key="4">
    <source>
        <dbReference type="ARBA" id="ARBA00022692"/>
    </source>
</evidence>
<comment type="subcellular location">
    <subcellularLocation>
        <location evidence="1 10">Cell membrane</location>
        <topology evidence="1 10">Multi-pass membrane protein</topology>
    </subcellularLocation>
</comment>
<dbReference type="InterPro" id="IPR004117">
    <property type="entry name" value="7tm6_olfct_rcpt"/>
</dbReference>
<dbReference type="GO" id="GO:0004984">
    <property type="term" value="F:olfactory receptor activity"/>
    <property type="evidence" value="ECO:0007669"/>
    <property type="project" value="InterPro"/>
</dbReference>
<evidence type="ECO:0000256" key="8">
    <source>
        <dbReference type="ARBA" id="ARBA00023170"/>
    </source>
</evidence>
<reference evidence="11" key="1">
    <citation type="journal article" date="2015" name="BMC Genomics">
        <title>Candidate chemosensory genes identified in Colaphellus bowringi by antennal transcriptome analysis.</title>
        <authorList>
            <person name="Li X.M."/>
            <person name="Zhu X.Y."/>
            <person name="Wang Z.Q."/>
            <person name="Wang Y."/>
            <person name="He P."/>
            <person name="Chen G."/>
            <person name="Sun L."/>
            <person name="Deng D.G."/>
            <person name="Zhang Y.N."/>
        </authorList>
    </citation>
    <scope>NUCLEOTIDE SEQUENCE</scope>
</reference>
<keyword evidence="7 10" id="KW-0472">Membrane</keyword>
<evidence type="ECO:0000256" key="1">
    <source>
        <dbReference type="ARBA" id="ARBA00004651"/>
    </source>
</evidence>
<dbReference type="Pfam" id="PF02949">
    <property type="entry name" value="7tm_6"/>
    <property type="match status" value="1"/>
</dbReference>
<organism evidence="11">
    <name type="scientific">Colaphellus bowringi</name>
    <dbReference type="NCBI Taxonomy" id="561076"/>
    <lineage>
        <taxon>Eukaryota</taxon>
        <taxon>Metazoa</taxon>
        <taxon>Ecdysozoa</taxon>
        <taxon>Arthropoda</taxon>
        <taxon>Hexapoda</taxon>
        <taxon>Insecta</taxon>
        <taxon>Pterygota</taxon>
        <taxon>Neoptera</taxon>
        <taxon>Endopterygota</taxon>
        <taxon>Coleoptera</taxon>
        <taxon>Polyphaga</taxon>
        <taxon>Cucujiformia</taxon>
        <taxon>Chrysomeloidea</taxon>
        <taxon>Chrysomelidae</taxon>
        <taxon>Chrysomelinae</taxon>
        <taxon>Chrysomelini</taxon>
        <taxon>Colaphellus</taxon>
    </lineage>
</organism>
<evidence type="ECO:0000256" key="9">
    <source>
        <dbReference type="ARBA" id="ARBA00023224"/>
    </source>
</evidence>
<accession>A0A0S3J2R3</accession>
<dbReference type="PANTHER" id="PTHR21137:SF35">
    <property type="entry name" value="ODORANT RECEPTOR 19A-RELATED"/>
    <property type="match status" value="1"/>
</dbReference>
<evidence type="ECO:0000256" key="5">
    <source>
        <dbReference type="ARBA" id="ARBA00022725"/>
    </source>
</evidence>
<reference evidence="11" key="2">
    <citation type="submission" date="2015-08" db="EMBL/GenBank/DDBJ databases">
        <authorList>
            <person name="Babu N.S."/>
            <person name="Beckwith C.J."/>
            <person name="Beseler K.G."/>
            <person name="Brison A."/>
            <person name="Carone J.V."/>
            <person name="Caskin T.P."/>
            <person name="Diamond M."/>
            <person name="Durham M.E."/>
            <person name="Foxe J.M."/>
            <person name="Go M."/>
            <person name="Henderson B.A."/>
            <person name="Jones I.B."/>
            <person name="McGettigan J.A."/>
            <person name="Micheletti S.J."/>
            <person name="Nasrallah M.E."/>
            <person name="Ortiz D."/>
            <person name="Piller C.R."/>
            <person name="Privatt S.R."/>
            <person name="Schneider S.L."/>
            <person name="Sharp S."/>
            <person name="Smith T.C."/>
            <person name="Stanton J.D."/>
            <person name="Ullery H.E."/>
            <person name="Wilson R.J."/>
            <person name="Serrano M.G."/>
            <person name="Buck G."/>
            <person name="Lee V."/>
            <person name="Wang Y."/>
            <person name="Carvalho R."/>
            <person name="Voegtly L."/>
            <person name="Shi R."/>
            <person name="Duckworth R."/>
            <person name="Johnson A."/>
            <person name="Loviza R."/>
            <person name="Walstead R."/>
            <person name="Shah Z."/>
            <person name="Kiflezghi M."/>
            <person name="Wade K."/>
            <person name="Ball S.L."/>
            <person name="Bradley K.W."/>
            <person name="Asai D.J."/>
            <person name="Bowman C.A."/>
            <person name="Russell D.A."/>
            <person name="Pope W.H."/>
            <person name="Jacobs-Sera D."/>
            <person name="Hendrix R.W."/>
            <person name="Hatfull G.F."/>
        </authorList>
    </citation>
    <scope>NUCLEOTIDE SEQUENCE</scope>
</reference>
<sequence>MFRVGDAIAFQSTINYMTFFKVFTVQTDTRYVGTILRFWSFCLICLFNTFHLVYVKIENIDVDTSEDLVVILGGMGILLICIFSASSSRRWTSFLHNLIDFEKYGKPDGIEHAIERGNYWAHFFGLYYIIGTVIYGIVTYMEAPSCHRLNNEKNLHLICDTFVAIWLPFDIPLKSIRLSVFFIQFVLITCNVNPAAMACFLTWECTEILRCHLRHLKKHFHKMVKEGDVRKRPDGIGYWIRYHNHILSLSYELKSLFKISVGHTSLISGLVIGCTENQILKSKPLGASLFFLGWMAAMMLLCHAGEILMEETLSVADTLRDSQWYLADLETRRDMVFIMLRSQKPVHLEAMPLGVMNYALFVMILRTSYSFMTLLNQSS</sequence>
<keyword evidence="9 10" id="KW-0807">Transducer</keyword>
<keyword evidence="4 10" id="KW-0812">Transmembrane</keyword>
<evidence type="ECO:0000313" key="11">
    <source>
        <dbReference type="EMBL" id="ALR72564.1"/>
    </source>
</evidence>
<proteinExistence type="evidence at transcript level"/>
<keyword evidence="3 10" id="KW-0716">Sensory transduction</keyword>
<feature type="transmembrane region" description="Helical" evidence="10">
    <location>
        <begin position="119"/>
        <end position="141"/>
    </location>
</feature>
<dbReference type="GO" id="GO:0007165">
    <property type="term" value="P:signal transduction"/>
    <property type="evidence" value="ECO:0007669"/>
    <property type="project" value="UniProtKB-KW"/>
</dbReference>
<dbReference type="AlphaFoldDB" id="A0A0S3J2R3"/>
<feature type="transmembrane region" description="Helical" evidence="10">
    <location>
        <begin position="67"/>
        <end position="85"/>
    </location>
</feature>
<dbReference type="EMBL" id="KT381558">
    <property type="protein sequence ID" value="ALR72564.1"/>
    <property type="molecule type" value="mRNA"/>
</dbReference>
<keyword evidence="5 10" id="KW-0552">Olfaction</keyword>
<name>A0A0S3J2R3_9CUCU</name>
<dbReference type="GO" id="GO:0005549">
    <property type="term" value="F:odorant binding"/>
    <property type="evidence" value="ECO:0007669"/>
    <property type="project" value="InterPro"/>
</dbReference>
<protein>
    <recommendedName>
        <fullName evidence="10">Odorant receptor</fullName>
    </recommendedName>
</protein>
<evidence type="ECO:0000256" key="2">
    <source>
        <dbReference type="ARBA" id="ARBA00022475"/>
    </source>
</evidence>